<proteinExistence type="predicted"/>
<dbReference type="AlphaFoldDB" id="A0A382B0H8"/>
<name>A0A382B0H8_9ZZZZ</name>
<sequence length="265" mass="31270">AENIRILKNKENLGFSGNTLQLIKECRTNYLLWNPDEDQPIIENLNFLLDFISKESPKLVCPQYFVDGKLYRGKRRIQAIKPKDIWGAAPHFPGLIFHVPSSKEILPSFEEIKNKYPRAYEYYPQIFLLSELLIQGKCLYWDKPINKQDFIIEATHAKDEFGSAYYGLSMRWILHKEFTDYFYSLIRKNKGSKIARNLYSMQKDRLFNVIRQAIEAERPDLLLGFDKGLLKRIFRLCYVLLRNLLRHPIDTSYKILILVGIKKSK</sequence>
<evidence type="ECO:0008006" key="2">
    <source>
        <dbReference type="Google" id="ProtNLM"/>
    </source>
</evidence>
<dbReference type="SUPFAM" id="SSF53448">
    <property type="entry name" value="Nucleotide-diphospho-sugar transferases"/>
    <property type="match status" value="1"/>
</dbReference>
<organism evidence="1">
    <name type="scientific">marine metagenome</name>
    <dbReference type="NCBI Taxonomy" id="408172"/>
    <lineage>
        <taxon>unclassified sequences</taxon>
        <taxon>metagenomes</taxon>
        <taxon>ecological metagenomes</taxon>
    </lineage>
</organism>
<reference evidence="1" key="1">
    <citation type="submission" date="2018-05" db="EMBL/GenBank/DDBJ databases">
        <authorList>
            <person name="Lanie J.A."/>
            <person name="Ng W.-L."/>
            <person name="Kazmierczak K.M."/>
            <person name="Andrzejewski T.M."/>
            <person name="Davidsen T.M."/>
            <person name="Wayne K.J."/>
            <person name="Tettelin H."/>
            <person name="Glass J.I."/>
            <person name="Rusch D."/>
            <person name="Podicherti R."/>
            <person name="Tsui H.-C.T."/>
            <person name="Winkler M.E."/>
        </authorList>
    </citation>
    <scope>NUCLEOTIDE SEQUENCE</scope>
</reference>
<dbReference type="InterPro" id="IPR029044">
    <property type="entry name" value="Nucleotide-diphossugar_trans"/>
</dbReference>
<evidence type="ECO:0000313" key="1">
    <source>
        <dbReference type="EMBL" id="SVB07306.1"/>
    </source>
</evidence>
<protein>
    <recommendedName>
        <fullName evidence="2">Glycosyltransferase 2-like domain-containing protein</fullName>
    </recommendedName>
</protein>
<dbReference type="EMBL" id="UINC01027669">
    <property type="protein sequence ID" value="SVB07306.1"/>
    <property type="molecule type" value="Genomic_DNA"/>
</dbReference>
<feature type="non-terminal residue" evidence="1">
    <location>
        <position position="1"/>
    </location>
</feature>
<gene>
    <name evidence="1" type="ORF">METZ01_LOCUS160160</name>
</gene>
<accession>A0A382B0H8</accession>